<dbReference type="Proteomes" id="UP001455088">
    <property type="component" value="Unassembled WGS sequence"/>
</dbReference>
<dbReference type="Pfam" id="PF01872">
    <property type="entry name" value="RibD_C"/>
    <property type="match status" value="1"/>
</dbReference>
<comment type="caution">
    <text evidence="2">The sequence shown here is derived from an EMBL/GenBank/DDBJ whole genome shotgun (WGS) entry which is preliminary data.</text>
</comment>
<proteinExistence type="predicted"/>
<dbReference type="InterPro" id="IPR002734">
    <property type="entry name" value="RibDG_C"/>
</dbReference>
<feature type="domain" description="Bacterial bifunctional deaminase-reductase C-terminal" evidence="1">
    <location>
        <begin position="20"/>
        <end position="171"/>
    </location>
</feature>
<organism evidence="2 3">
    <name type="scientific">Stenotrophomonas bentonitica</name>
    <dbReference type="NCBI Taxonomy" id="1450134"/>
    <lineage>
        <taxon>Bacteria</taxon>
        <taxon>Pseudomonadati</taxon>
        <taxon>Pseudomonadota</taxon>
        <taxon>Gammaproteobacteria</taxon>
        <taxon>Lysobacterales</taxon>
        <taxon>Lysobacteraceae</taxon>
        <taxon>Stenotrophomonas</taxon>
    </lineage>
</organism>
<gene>
    <name evidence="2" type="ORF">AAE039_01090</name>
</gene>
<dbReference type="PANTHER" id="PTHR38011">
    <property type="entry name" value="DIHYDROFOLATE REDUCTASE FAMILY PROTEIN (AFU_ORTHOLOGUE AFUA_8G06820)"/>
    <property type="match status" value="1"/>
</dbReference>
<sequence length="196" mass="21165">MPAPGRRHTWERRVTPHCSSFIAVSLDGCIARADGSLDWLDHANQNVPAGEDCGYAAYMAPIKAIVMGRRTLEKVLSFPEWPYADLPVYVLSHTLQAVPEAAPNSVRLHSGALSTLMEEAATRGLDRLYIDGGRTVQSFLSEGLLREITVTTIPVLVGGGLRLFGEAGAEALLTHRATVVYPFGFVQTRYAIGSAG</sequence>
<keyword evidence="3" id="KW-1185">Reference proteome</keyword>
<name>A0ABU9JIV0_9GAMM</name>
<protein>
    <submittedName>
        <fullName evidence="2">Dihydrofolate reductase family protein</fullName>
    </submittedName>
</protein>
<reference evidence="2 3" key="1">
    <citation type="submission" date="2024-04" db="EMBL/GenBank/DDBJ databases">
        <title>Bacterial endophytes with biocontrol capabilities against important plant pathogens.</title>
        <authorList>
            <person name="Alayande K.A."/>
        </authorList>
    </citation>
    <scope>NUCLEOTIDE SEQUENCE [LARGE SCALE GENOMIC DNA]</scope>
    <source>
        <strain evidence="2 3">KV22</strain>
    </source>
</reference>
<dbReference type="SUPFAM" id="SSF53597">
    <property type="entry name" value="Dihydrofolate reductase-like"/>
    <property type="match status" value="1"/>
</dbReference>
<dbReference type="Gene3D" id="3.40.430.10">
    <property type="entry name" value="Dihydrofolate Reductase, subunit A"/>
    <property type="match status" value="1"/>
</dbReference>
<evidence type="ECO:0000259" key="1">
    <source>
        <dbReference type="Pfam" id="PF01872"/>
    </source>
</evidence>
<dbReference type="EMBL" id="JBBYHY010000001">
    <property type="protein sequence ID" value="MEL3952157.1"/>
    <property type="molecule type" value="Genomic_DNA"/>
</dbReference>
<dbReference type="InterPro" id="IPR024072">
    <property type="entry name" value="DHFR-like_dom_sf"/>
</dbReference>
<dbReference type="RefSeq" id="WP_341986470.1">
    <property type="nucleotide sequence ID" value="NZ_JBBYHY010000001.1"/>
</dbReference>
<dbReference type="InterPro" id="IPR050765">
    <property type="entry name" value="Riboflavin_Biosynth_HTPR"/>
</dbReference>
<evidence type="ECO:0000313" key="3">
    <source>
        <dbReference type="Proteomes" id="UP001455088"/>
    </source>
</evidence>
<dbReference type="PANTHER" id="PTHR38011:SF11">
    <property type="entry name" value="2,5-DIAMINO-6-RIBOSYLAMINO-4(3H)-PYRIMIDINONE 5'-PHOSPHATE REDUCTASE"/>
    <property type="match status" value="1"/>
</dbReference>
<evidence type="ECO:0000313" key="2">
    <source>
        <dbReference type="EMBL" id="MEL3952157.1"/>
    </source>
</evidence>
<accession>A0ABU9JIV0</accession>